<protein>
    <submittedName>
        <fullName evidence="1">Uncharacterized protein</fullName>
    </submittedName>
</protein>
<proteinExistence type="predicted"/>
<evidence type="ECO:0000313" key="1">
    <source>
        <dbReference type="EMBL" id="KAJ0076349.1"/>
    </source>
</evidence>
<evidence type="ECO:0000313" key="2">
    <source>
        <dbReference type="Proteomes" id="UP001164250"/>
    </source>
</evidence>
<reference evidence="2" key="1">
    <citation type="journal article" date="2023" name="G3 (Bethesda)">
        <title>Genome assembly and association tests identify interacting loci associated with vigor, precocity, and sex in interspecific pistachio rootstocks.</title>
        <authorList>
            <person name="Palmer W."/>
            <person name="Jacygrad E."/>
            <person name="Sagayaradj S."/>
            <person name="Cavanaugh K."/>
            <person name="Han R."/>
            <person name="Bertier L."/>
            <person name="Beede B."/>
            <person name="Kafkas S."/>
            <person name="Golino D."/>
            <person name="Preece J."/>
            <person name="Michelmore R."/>
        </authorList>
    </citation>
    <scope>NUCLEOTIDE SEQUENCE [LARGE SCALE GENOMIC DNA]</scope>
</reference>
<organism evidence="1 2">
    <name type="scientific">Pistacia atlantica</name>
    <dbReference type="NCBI Taxonomy" id="434234"/>
    <lineage>
        <taxon>Eukaryota</taxon>
        <taxon>Viridiplantae</taxon>
        <taxon>Streptophyta</taxon>
        <taxon>Embryophyta</taxon>
        <taxon>Tracheophyta</taxon>
        <taxon>Spermatophyta</taxon>
        <taxon>Magnoliopsida</taxon>
        <taxon>eudicotyledons</taxon>
        <taxon>Gunneridae</taxon>
        <taxon>Pentapetalae</taxon>
        <taxon>rosids</taxon>
        <taxon>malvids</taxon>
        <taxon>Sapindales</taxon>
        <taxon>Anacardiaceae</taxon>
        <taxon>Pistacia</taxon>
    </lineage>
</organism>
<comment type="caution">
    <text evidence="1">The sequence shown here is derived from an EMBL/GenBank/DDBJ whole genome shotgun (WGS) entry which is preliminary data.</text>
</comment>
<dbReference type="EMBL" id="CM047910">
    <property type="protein sequence ID" value="KAJ0076349.1"/>
    <property type="molecule type" value="Genomic_DNA"/>
</dbReference>
<sequence>MVVLSIADFMSIYLLLNGRQSFVDLLFYSISIIS</sequence>
<accession>A0ACC0ZUU5</accession>
<dbReference type="Proteomes" id="UP001164250">
    <property type="component" value="Chromosome 15"/>
</dbReference>
<name>A0ACC0ZUU5_9ROSI</name>
<gene>
    <name evidence="1" type="ORF">Patl1_33763</name>
</gene>
<keyword evidence="2" id="KW-1185">Reference proteome</keyword>